<dbReference type="Proteomes" id="UP000270743">
    <property type="component" value="Unassembled WGS sequence"/>
</dbReference>
<dbReference type="OrthoDB" id="7873757at2"/>
<accession>A0A3S4DEP7</accession>
<proteinExistence type="predicted"/>
<sequence>MADISHNTPGMSGETITSRIIRLSDEAQTDILRLLAKHQALTEEAERHIQAGHADEDGQRFAAQIADLEDKMMALPSTCAADFAAKAIALTANGQSLPRQDQEPFWAEARALVEEGARPTIPATRMGRLKFAADTLGLDLPENLKTNLLAEDASLQTEVLLFCAATGVSLDFIYFADIKPMLRSAFNRRHDQHRDPDQARTEKDMSEATEYLDGLQRKAVKARGLMGAIAALGDEPEEEDTLFELVDTATRILGDLERGLDAVSRPAALVS</sequence>
<dbReference type="EMBL" id="UZWE01000078">
    <property type="protein sequence ID" value="VDS10735.1"/>
    <property type="molecule type" value="Genomic_DNA"/>
</dbReference>
<evidence type="ECO:0000313" key="1">
    <source>
        <dbReference type="EMBL" id="VDS10735.1"/>
    </source>
</evidence>
<organism evidence="1 2">
    <name type="scientific">Paracoccus haematequi</name>
    <dbReference type="NCBI Taxonomy" id="2491866"/>
    <lineage>
        <taxon>Bacteria</taxon>
        <taxon>Pseudomonadati</taxon>
        <taxon>Pseudomonadota</taxon>
        <taxon>Alphaproteobacteria</taxon>
        <taxon>Rhodobacterales</taxon>
        <taxon>Paracoccaceae</taxon>
        <taxon>Paracoccus</taxon>
    </lineage>
</organism>
<evidence type="ECO:0000313" key="2">
    <source>
        <dbReference type="Proteomes" id="UP000270743"/>
    </source>
</evidence>
<dbReference type="RefSeq" id="WP_126156275.1">
    <property type="nucleotide sequence ID" value="NZ_UZWE01000078.1"/>
</dbReference>
<dbReference type="AlphaFoldDB" id="A0A3S4DEP7"/>
<name>A0A3S4DEP7_9RHOB</name>
<protein>
    <submittedName>
        <fullName evidence="1">Uncharacterized protein</fullName>
    </submittedName>
</protein>
<gene>
    <name evidence="1" type="ORF">PARHAE_03954</name>
</gene>
<reference evidence="1 2" key="1">
    <citation type="submission" date="2018-12" db="EMBL/GenBank/DDBJ databases">
        <authorList>
            <person name="Criscuolo A."/>
        </authorList>
    </citation>
    <scope>NUCLEOTIDE SEQUENCE [LARGE SCALE GENOMIC DNA]</scope>
    <source>
        <strain evidence="1">ACIP1116241</strain>
    </source>
</reference>
<keyword evidence="2" id="KW-1185">Reference proteome</keyword>